<reference evidence="2" key="2">
    <citation type="submission" date="2020-02" db="EMBL/GenBank/DDBJ databases">
        <authorList>
            <person name="Gilchrist C.L.M."/>
            <person name="Chooi Y.-H."/>
        </authorList>
    </citation>
    <scope>NUCLEOTIDE SEQUENCE</scope>
    <source>
        <strain evidence="2">MST-FP2251</strain>
    </source>
</reference>
<accession>A0AAD4GNJ7</accession>
<reference evidence="2" key="1">
    <citation type="journal article" date="2019" name="Beilstein J. Org. Chem.">
        <title>Nanangenines: drimane sesquiterpenoids as the dominant metabolite cohort of a novel Australian fungus, Aspergillus nanangensis.</title>
        <authorList>
            <person name="Lacey H.J."/>
            <person name="Gilchrist C.L.M."/>
            <person name="Crombie A."/>
            <person name="Kalaitzis J.A."/>
            <person name="Vuong D."/>
            <person name="Rutledge P.J."/>
            <person name="Turner P."/>
            <person name="Pitt J.I."/>
            <person name="Lacey E."/>
            <person name="Chooi Y.H."/>
            <person name="Piggott A.M."/>
        </authorList>
    </citation>
    <scope>NUCLEOTIDE SEQUENCE</scope>
    <source>
        <strain evidence="2">MST-FP2251</strain>
    </source>
</reference>
<dbReference type="Gene3D" id="1.10.167.10">
    <property type="entry name" value="Regulator of G-protein Signalling 4, domain 2"/>
    <property type="match status" value="1"/>
</dbReference>
<organism evidence="2 3">
    <name type="scientific">Aspergillus nanangensis</name>
    <dbReference type="NCBI Taxonomy" id="2582783"/>
    <lineage>
        <taxon>Eukaryota</taxon>
        <taxon>Fungi</taxon>
        <taxon>Dikarya</taxon>
        <taxon>Ascomycota</taxon>
        <taxon>Pezizomycotina</taxon>
        <taxon>Eurotiomycetes</taxon>
        <taxon>Eurotiomycetidae</taxon>
        <taxon>Eurotiales</taxon>
        <taxon>Aspergillaceae</taxon>
        <taxon>Aspergillus</taxon>
        <taxon>Aspergillus subgen. Circumdati</taxon>
    </lineage>
</organism>
<evidence type="ECO:0000313" key="2">
    <source>
        <dbReference type="EMBL" id="KAF9883527.1"/>
    </source>
</evidence>
<evidence type="ECO:0000256" key="1">
    <source>
        <dbReference type="SAM" id="MobiDB-lite"/>
    </source>
</evidence>
<keyword evidence="3" id="KW-1185">Reference proteome</keyword>
<name>A0AAD4GNJ7_ASPNN</name>
<feature type="compositionally biased region" description="Polar residues" evidence="1">
    <location>
        <begin position="1"/>
        <end position="11"/>
    </location>
</feature>
<gene>
    <name evidence="2" type="ORF">FE257_003360</name>
</gene>
<dbReference type="AlphaFoldDB" id="A0AAD4GNJ7"/>
<dbReference type="InterPro" id="IPR044926">
    <property type="entry name" value="RGS_subdomain_2"/>
</dbReference>
<dbReference type="EMBL" id="VCAU01000160">
    <property type="protein sequence ID" value="KAF9883527.1"/>
    <property type="molecule type" value="Genomic_DNA"/>
</dbReference>
<evidence type="ECO:0000313" key="3">
    <source>
        <dbReference type="Proteomes" id="UP001194746"/>
    </source>
</evidence>
<dbReference type="Proteomes" id="UP001194746">
    <property type="component" value="Unassembled WGS sequence"/>
</dbReference>
<feature type="region of interest" description="Disordered" evidence="1">
    <location>
        <begin position="1"/>
        <end position="38"/>
    </location>
</feature>
<proteinExistence type="predicted"/>
<sequence>MANAEATSASNPPEPPNDETYSNGRPQPEDVLAGSTPEPYNFESFVDYLSQDQLHRDPRFSFRRKRAPDELNIPKSISASLLDNTNVMVKPPAPDKLEPAIRHAHHLLTESALIPFIQSYMVLSISGLQAWGSLAQVARLNSRTKDFRDFPVFGIGARDNCPDLSLPSRVHAFGGRLYLVALVIYLLEAFRNDQYDSNDTAGQLHGIW</sequence>
<protein>
    <submittedName>
        <fullName evidence="2">Uncharacterized protein</fullName>
    </submittedName>
</protein>
<comment type="caution">
    <text evidence="2">The sequence shown here is derived from an EMBL/GenBank/DDBJ whole genome shotgun (WGS) entry which is preliminary data.</text>
</comment>